<name>A0A2W4W7R2_9CYAN</name>
<keyword evidence="1" id="KW-0472">Membrane</keyword>
<keyword evidence="1" id="KW-0812">Transmembrane</keyword>
<dbReference type="Proteomes" id="UP000249467">
    <property type="component" value="Unassembled WGS sequence"/>
</dbReference>
<protein>
    <submittedName>
        <fullName evidence="2">Uncharacterized protein</fullName>
    </submittedName>
</protein>
<evidence type="ECO:0000256" key="1">
    <source>
        <dbReference type="SAM" id="Phobius"/>
    </source>
</evidence>
<accession>A0A2W4W7R2</accession>
<evidence type="ECO:0000313" key="3">
    <source>
        <dbReference type="Proteomes" id="UP000249467"/>
    </source>
</evidence>
<dbReference type="EMBL" id="QBML01000014">
    <property type="protein sequence ID" value="PZO40470.1"/>
    <property type="molecule type" value="Genomic_DNA"/>
</dbReference>
<keyword evidence="1" id="KW-1133">Transmembrane helix</keyword>
<organism evidence="2 3">
    <name type="scientific">Pseudanabaena frigida</name>
    <dbReference type="NCBI Taxonomy" id="945775"/>
    <lineage>
        <taxon>Bacteria</taxon>
        <taxon>Bacillati</taxon>
        <taxon>Cyanobacteriota</taxon>
        <taxon>Cyanophyceae</taxon>
        <taxon>Pseudanabaenales</taxon>
        <taxon>Pseudanabaenaceae</taxon>
        <taxon>Pseudanabaena</taxon>
    </lineage>
</organism>
<proteinExistence type="predicted"/>
<reference evidence="2 3" key="1">
    <citation type="submission" date="2018-04" db="EMBL/GenBank/DDBJ databases">
        <authorList>
            <person name="Go L.Y."/>
            <person name="Mitchell J.A."/>
        </authorList>
    </citation>
    <scope>NUCLEOTIDE SEQUENCE [LARGE SCALE GENOMIC DNA]</scope>
    <source>
        <strain evidence="2">ULC066bin1</strain>
    </source>
</reference>
<feature type="transmembrane region" description="Helical" evidence="1">
    <location>
        <begin position="41"/>
        <end position="63"/>
    </location>
</feature>
<reference evidence="2 3" key="2">
    <citation type="submission" date="2018-06" db="EMBL/GenBank/DDBJ databases">
        <title>Metagenomic assembly of (sub)arctic Cyanobacteria and their associated microbiome from non-axenic cultures.</title>
        <authorList>
            <person name="Baurain D."/>
        </authorList>
    </citation>
    <scope>NUCLEOTIDE SEQUENCE [LARGE SCALE GENOMIC DNA]</scope>
    <source>
        <strain evidence="2">ULC066bin1</strain>
    </source>
</reference>
<comment type="caution">
    <text evidence="2">The sequence shown here is derived from an EMBL/GenBank/DDBJ whole genome shotgun (WGS) entry which is preliminary data.</text>
</comment>
<evidence type="ECO:0000313" key="2">
    <source>
        <dbReference type="EMBL" id="PZO40470.1"/>
    </source>
</evidence>
<sequence>MSPEFIALNQWRKIMKTNVLPSDKSSSKTREYLDRVNHAPYFTIIASAMGIFCLFTLILVAGVF</sequence>
<dbReference type="AlphaFoldDB" id="A0A2W4W7R2"/>
<gene>
    <name evidence="2" type="ORF">DCF19_11240</name>
</gene>